<evidence type="ECO:0000259" key="2">
    <source>
        <dbReference type="Pfam" id="PF13086"/>
    </source>
</evidence>
<keyword evidence="6" id="KW-1185">Reference proteome</keyword>
<dbReference type="Gene3D" id="3.40.960.10">
    <property type="entry name" value="VSR Endonuclease"/>
    <property type="match status" value="1"/>
</dbReference>
<dbReference type="InterPro" id="IPR025103">
    <property type="entry name" value="DUF4011"/>
</dbReference>
<dbReference type="GO" id="GO:0004386">
    <property type="term" value="F:helicase activity"/>
    <property type="evidence" value="ECO:0007669"/>
    <property type="project" value="InterPro"/>
</dbReference>
<dbReference type="Proteomes" id="UP000241639">
    <property type="component" value="Unassembled WGS sequence"/>
</dbReference>
<dbReference type="SUPFAM" id="SSF52980">
    <property type="entry name" value="Restriction endonuclease-like"/>
    <property type="match status" value="1"/>
</dbReference>
<evidence type="ECO:0000256" key="1">
    <source>
        <dbReference type="SAM" id="MobiDB-lite"/>
    </source>
</evidence>
<name>A0A2T4ZD86_9BACL</name>
<dbReference type="InterPro" id="IPR047187">
    <property type="entry name" value="SF1_C_Upf1"/>
</dbReference>
<evidence type="ECO:0000259" key="3">
    <source>
        <dbReference type="Pfam" id="PF13087"/>
    </source>
</evidence>
<dbReference type="OrthoDB" id="9757917at2"/>
<dbReference type="PANTHER" id="PTHR10887">
    <property type="entry name" value="DNA2/NAM7 HELICASE FAMILY"/>
    <property type="match status" value="1"/>
</dbReference>
<dbReference type="InterPro" id="IPR027417">
    <property type="entry name" value="P-loop_NTPase"/>
</dbReference>
<dbReference type="SUPFAM" id="SSF52540">
    <property type="entry name" value="P-loop containing nucleoside triphosphate hydrolases"/>
    <property type="match status" value="1"/>
</dbReference>
<dbReference type="Pfam" id="PF13086">
    <property type="entry name" value="AAA_11"/>
    <property type="match status" value="2"/>
</dbReference>
<proteinExistence type="predicted"/>
<feature type="domain" description="DNA2/NAM7 helicase helicase" evidence="2">
    <location>
        <begin position="298"/>
        <end position="397"/>
    </location>
</feature>
<feature type="compositionally biased region" description="Basic and acidic residues" evidence="1">
    <location>
        <begin position="1247"/>
        <end position="1261"/>
    </location>
</feature>
<dbReference type="InterPro" id="IPR011335">
    <property type="entry name" value="Restrct_endonuc-II-like"/>
</dbReference>
<feature type="region of interest" description="Disordered" evidence="1">
    <location>
        <begin position="1244"/>
        <end position="1267"/>
    </location>
</feature>
<feature type="domain" description="DNA2/NAM7 helicase helicase" evidence="2">
    <location>
        <begin position="725"/>
        <end position="860"/>
    </location>
</feature>
<evidence type="ECO:0000313" key="6">
    <source>
        <dbReference type="Proteomes" id="UP000241639"/>
    </source>
</evidence>
<feature type="domain" description="DNA2/NAM7 helicase-like C-terminal" evidence="3">
    <location>
        <begin position="893"/>
        <end position="1078"/>
    </location>
</feature>
<protein>
    <submittedName>
        <fullName evidence="5">Uncharacterized protein DUF559</fullName>
    </submittedName>
</protein>
<reference evidence="5 6" key="1">
    <citation type="submission" date="2018-04" db="EMBL/GenBank/DDBJ databases">
        <title>Genomic Encyclopedia of Archaeal and Bacterial Type Strains, Phase II (KMG-II): from individual species to whole genera.</title>
        <authorList>
            <person name="Goeker M."/>
        </authorList>
    </citation>
    <scope>NUCLEOTIDE SEQUENCE [LARGE SCALE GENOMIC DNA]</scope>
    <source>
        <strain evidence="5 6">DSM 45169</strain>
    </source>
</reference>
<dbReference type="Pfam" id="PF18741">
    <property type="entry name" value="MTES_1575"/>
    <property type="match status" value="1"/>
</dbReference>
<dbReference type="InterPro" id="IPR045055">
    <property type="entry name" value="DNA2/NAM7-like"/>
</dbReference>
<sequence>MKEQLIRLKDRLNDLSLRNRSIRLVRINQKWGMDLLQLDAIRGEGTAQKILDGVMTRRQKVSLLRVTSDDPQAHALSRSLTTLYRNHRQIEEESGLYDLYVGYPFLCGTLSDGVNETYIQAPLFLYPVRLERQDTSNRLWDLYRGEGEPQLNRPLILAFRKFHQFQVDESIYTEAEEQARKGELETWVSWLKRYGLNLSFERSALKPLSLYRADEIPTNMPLGLYRYAVLGNFPQGNSAILRDYDEMIEDKEDSLGIVAELLDAGEERGEEATGQETSEAKESAALPEKERIYLLPTDSSQERILQEARLKKKLVIDGPPGTGKSQVIVNLISDALAQGKKILVVCQKRAALDVVYQRLEGLQLAHYAALVHDEKSDRRNVYARIHDLLSTSRNMEGEPDVHLESVCRRLTDHEAKLNTIKQGLYERHRCDYNAFELYSRAKPFDQVEETVDLSGVLQELDRHNLEDVLREVGIYASYYARFGRETYPLRKRKSFAEADMQTLSFMRERLEETLTKAQQTERYLESLPHEKLTPAYTWLVSKRLEKIVPELNAEEKNVIQKMRLWWWTSFTGKKVIAEVIQGEKFAGIDSTAWPQIRESLRILYEMAQTTEAMGQELEKLRPYLQDETIDRLKKEIGEGAIPTQWLLCLSEHLVSDFDDLREMDRFLAQASPLVQTLISRVEARIGWREGDLALIWTDAIRQTAYMQWIDEIERKHPLIAKVSSAEFEEIRRSYQALIQEKRRVANQVLIHGLQQTVNRIETEKPRACKELLHQVSKKRQIWPLRRLVRHFSQSGLLDLIPVWLTSPETLSSIFPLEQELFDVVIFDEASQCTVENGIPAIYRGKQVIVAGDEKQLPPSTLFQGRVELDEEEEAQFEMEESDSLLNLAKRIFPGQMLQWHYRSYSQELIHFSNHAFYRGMMEVAPNVRPYQQPPAIQWTKVNGQFINQQNEREANVVVDLLKEQFQSAPEESVGIITFNAPQRDRIEELIDSHVEKDPEFAGFYQTMQKQDPDRRLFVKNIENVQGDERDVIIFSVGYAPNEEGQVRAHFGSLSQQGGENRLNVAITRAKKRIRVVSSINPHELKVSHTKNRGPKLFRHYLEYAEAVSKMERKRVDAIIARIHERQSLGRQESAGSFDSIFEQQVCNALMNRGYQVDTQVGVSGYRIDLAIVHPQDPERYLLGIECDGAMYHSSSDARERDVYRQEFLEAKGWTITRIWSRNWWRNPAREMERIDHTIKRMLQQETGQHRDGSLTEEKPEDLSLIET</sequence>
<dbReference type="AlphaFoldDB" id="A0A2T4ZD86"/>
<dbReference type="InterPro" id="IPR041677">
    <property type="entry name" value="DNA2/NAM7_AAA_11"/>
</dbReference>
<comment type="caution">
    <text evidence="5">The sequence shown here is derived from an EMBL/GenBank/DDBJ whole genome shotgun (WGS) entry which is preliminary data.</text>
</comment>
<dbReference type="InterPro" id="IPR049468">
    <property type="entry name" value="Restrct_endonuc-II-like_dom"/>
</dbReference>
<dbReference type="InterPro" id="IPR041679">
    <property type="entry name" value="DNA2/NAM7-like_C"/>
</dbReference>
<evidence type="ECO:0000313" key="5">
    <source>
        <dbReference type="EMBL" id="PTM59855.1"/>
    </source>
</evidence>
<dbReference type="RefSeq" id="WP_107727176.1">
    <property type="nucleotide sequence ID" value="NZ_PZZP01000001.1"/>
</dbReference>
<dbReference type="Gene3D" id="3.40.50.300">
    <property type="entry name" value="P-loop containing nucleotide triphosphate hydrolases"/>
    <property type="match status" value="3"/>
</dbReference>
<dbReference type="CDD" id="cd18808">
    <property type="entry name" value="SF1_C_Upf1"/>
    <property type="match status" value="1"/>
</dbReference>
<dbReference type="FunFam" id="3.40.960.10:FF:000002">
    <property type="entry name" value="DNA helicase related protein"/>
    <property type="match status" value="1"/>
</dbReference>
<dbReference type="Pfam" id="PF13195">
    <property type="entry name" value="DUF4011"/>
    <property type="match status" value="1"/>
</dbReference>
<organism evidence="5 6">
    <name type="scientific">Desmospora activa DSM 45169</name>
    <dbReference type="NCBI Taxonomy" id="1121389"/>
    <lineage>
        <taxon>Bacteria</taxon>
        <taxon>Bacillati</taxon>
        <taxon>Bacillota</taxon>
        <taxon>Bacilli</taxon>
        <taxon>Bacillales</taxon>
        <taxon>Thermoactinomycetaceae</taxon>
        <taxon>Desmospora</taxon>
    </lineage>
</organism>
<dbReference type="EMBL" id="PZZP01000001">
    <property type="protein sequence ID" value="PTM59855.1"/>
    <property type="molecule type" value="Genomic_DNA"/>
</dbReference>
<evidence type="ECO:0000259" key="4">
    <source>
        <dbReference type="Pfam" id="PF18741"/>
    </source>
</evidence>
<dbReference type="Pfam" id="PF13087">
    <property type="entry name" value="AAA_12"/>
    <property type="match status" value="1"/>
</dbReference>
<accession>A0A2T4ZD86</accession>
<feature type="domain" description="Restriction endonuclease type II-like" evidence="4">
    <location>
        <begin position="1141"/>
        <end position="1238"/>
    </location>
</feature>
<gene>
    <name evidence="5" type="ORF">C8J48_2490</name>
</gene>